<dbReference type="SUPFAM" id="SSF53335">
    <property type="entry name" value="S-adenosyl-L-methionine-dependent methyltransferases"/>
    <property type="match status" value="1"/>
</dbReference>
<proteinExistence type="predicted"/>
<dbReference type="GO" id="GO:0032259">
    <property type="term" value="P:methylation"/>
    <property type="evidence" value="ECO:0007669"/>
    <property type="project" value="UniProtKB-KW"/>
</dbReference>
<dbReference type="AlphaFoldDB" id="A0A7Z0UX41"/>
<feature type="domain" description="DNA methylase N-4/N-6" evidence="3">
    <location>
        <begin position="2"/>
        <end position="57"/>
    </location>
</feature>
<dbReference type="Proteomes" id="UP000078446">
    <property type="component" value="Unassembled WGS sequence"/>
</dbReference>
<evidence type="ECO:0000256" key="2">
    <source>
        <dbReference type="ARBA" id="ARBA00022679"/>
    </source>
</evidence>
<evidence type="ECO:0000313" key="5">
    <source>
        <dbReference type="Proteomes" id="UP000078446"/>
    </source>
</evidence>
<comment type="caution">
    <text evidence="4">The sequence shown here is derived from an EMBL/GenBank/DDBJ whole genome shotgun (WGS) entry which is preliminary data.</text>
</comment>
<dbReference type="GO" id="GO:0009007">
    <property type="term" value="F:site-specific DNA-methyltransferase (adenine-specific) activity"/>
    <property type="evidence" value="ECO:0007669"/>
    <property type="project" value="UniProtKB-EC"/>
</dbReference>
<evidence type="ECO:0000259" key="3">
    <source>
        <dbReference type="Pfam" id="PF01555"/>
    </source>
</evidence>
<evidence type="ECO:0000313" key="4">
    <source>
        <dbReference type="EMBL" id="OAU99567.1"/>
    </source>
</evidence>
<gene>
    <name evidence="4" type="ORF">AO382_1947</name>
</gene>
<protein>
    <submittedName>
        <fullName evidence="4">Type III restriction-modification system methylation subunit</fullName>
        <ecNumber evidence="4">2.1.1.72</ecNumber>
    </submittedName>
</protein>
<reference evidence="4 5" key="1">
    <citation type="journal article" date="2016" name="Genome Biol. Evol.">
        <title>Comparative Genomic Analyses of the Moraxella catarrhalis Serosensitive and Seroresistant Lineages Demonstrate Their Independent Evolution.</title>
        <authorList>
            <person name="Earl J.P."/>
            <person name="de Vries S.P."/>
            <person name="Ahmed A."/>
            <person name="Powell E."/>
            <person name="Schultz M.P."/>
            <person name="Hermans P.W."/>
            <person name="Hill D.J."/>
            <person name="Zhou Z."/>
            <person name="Constantinidou C.I."/>
            <person name="Hu F.Z."/>
            <person name="Bootsma H.J."/>
            <person name="Ehrlich G.D."/>
        </authorList>
    </citation>
    <scope>NUCLEOTIDE SEQUENCE [LARGE SCALE GENOMIC DNA]</scope>
    <source>
        <strain evidence="4 5">Z7574</strain>
    </source>
</reference>
<keyword evidence="2 4" id="KW-0808">Transferase</keyword>
<dbReference type="InterPro" id="IPR002941">
    <property type="entry name" value="DNA_methylase_N4/N6"/>
</dbReference>
<evidence type="ECO:0000256" key="1">
    <source>
        <dbReference type="ARBA" id="ARBA00022603"/>
    </source>
</evidence>
<dbReference type="GO" id="GO:0003677">
    <property type="term" value="F:DNA binding"/>
    <property type="evidence" value="ECO:0007669"/>
    <property type="project" value="InterPro"/>
</dbReference>
<dbReference type="InterPro" id="IPR029063">
    <property type="entry name" value="SAM-dependent_MTases_sf"/>
</dbReference>
<dbReference type="EC" id="2.1.1.72" evidence="4"/>
<keyword evidence="1 4" id="KW-0489">Methyltransferase</keyword>
<name>A0A7Z0UX41_MORCA</name>
<dbReference type="GO" id="GO:0008170">
    <property type="term" value="F:N-methyltransferase activity"/>
    <property type="evidence" value="ECO:0007669"/>
    <property type="project" value="InterPro"/>
</dbReference>
<dbReference type="Pfam" id="PF01555">
    <property type="entry name" value="N6_N4_Mtase"/>
    <property type="match status" value="1"/>
</dbReference>
<organism evidence="4 5">
    <name type="scientific">Moraxella catarrhalis</name>
    <name type="common">Branhamella catarrhalis</name>
    <dbReference type="NCBI Taxonomy" id="480"/>
    <lineage>
        <taxon>Bacteria</taxon>
        <taxon>Pseudomonadati</taxon>
        <taxon>Pseudomonadota</taxon>
        <taxon>Gammaproteobacteria</taxon>
        <taxon>Moraxellales</taxon>
        <taxon>Moraxellaceae</taxon>
        <taxon>Moraxella</taxon>
    </lineage>
</organism>
<accession>A0A7Z0UX41</accession>
<dbReference type="EMBL" id="LXHE01000020">
    <property type="protein sequence ID" value="OAU99567.1"/>
    <property type="molecule type" value="Genomic_DNA"/>
</dbReference>
<dbReference type="Gene3D" id="3.40.50.150">
    <property type="entry name" value="Vaccinia Virus protein VP39"/>
    <property type="match status" value="1"/>
</dbReference>
<sequence>MELIKDFITLTTTDGDIILDYHAGSGTTAHAVLDLNKNGGSRKFILIEQMDYIEDITVQRIIKAMKKYDLNESFVCFELKKYNQYFIDKILQAQTMGDLDTVYNDMAKNAFFKFWFDKDDFQKQYKKDADDKQISLDDRKKILIEVLDENQLYLNYADIDDTRFNVSDDDKALSKAFYGA</sequence>